<proteinExistence type="predicted"/>
<evidence type="ECO:0000313" key="3">
    <source>
        <dbReference type="Proteomes" id="UP000255509"/>
    </source>
</evidence>
<dbReference type="AlphaFoldDB" id="A0A379WB90"/>
<evidence type="ECO:0000259" key="1">
    <source>
        <dbReference type="Pfam" id="PF20016"/>
    </source>
</evidence>
<accession>A0A379WB90</accession>
<dbReference type="Pfam" id="PF20016">
    <property type="entry name" value="ThsA_Macro"/>
    <property type="match status" value="1"/>
</dbReference>
<evidence type="ECO:0000313" key="2">
    <source>
        <dbReference type="EMBL" id="SUH16577.1"/>
    </source>
</evidence>
<sequence>MVKSNNLSEVNLDVEGSIVTVKAGDLFRQDGFKVIAFNEYFDTQVDDVVISHNSLNGLYIDNYLAGSVSDLNHRISNHQLKKMNGLRSTIKEKRVKHKNIR</sequence>
<reference evidence="2 3" key="1">
    <citation type="submission" date="2018-06" db="EMBL/GenBank/DDBJ databases">
        <authorList>
            <consortium name="Pathogen Informatics"/>
            <person name="Doyle S."/>
        </authorList>
    </citation>
    <scope>NUCLEOTIDE SEQUENCE [LARGE SCALE GENOMIC DNA]</scope>
    <source>
        <strain evidence="2 3">NCTC8258</strain>
    </source>
</reference>
<feature type="domain" description="Thoeris protein ThsA Macro" evidence="1">
    <location>
        <begin position="19"/>
        <end position="93"/>
    </location>
</feature>
<name>A0A379WB90_SALET</name>
<dbReference type="InterPro" id="IPR045535">
    <property type="entry name" value="ThsA_Macro"/>
</dbReference>
<gene>
    <name evidence="2" type="ORF">NCTC8258_04341</name>
</gene>
<dbReference type="Proteomes" id="UP000255509">
    <property type="component" value="Unassembled WGS sequence"/>
</dbReference>
<organism evidence="2 3">
    <name type="scientific">Salmonella enterica I</name>
    <dbReference type="NCBI Taxonomy" id="59201"/>
    <lineage>
        <taxon>Bacteria</taxon>
        <taxon>Pseudomonadati</taxon>
        <taxon>Pseudomonadota</taxon>
        <taxon>Gammaproteobacteria</taxon>
        <taxon>Enterobacterales</taxon>
        <taxon>Enterobacteriaceae</taxon>
        <taxon>Salmonella</taxon>
    </lineage>
</organism>
<dbReference type="EMBL" id="UGXS01000004">
    <property type="protein sequence ID" value="SUH16577.1"/>
    <property type="molecule type" value="Genomic_DNA"/>
</dbReference>
<protein>
    <recommendedName>
        <fullName evidence="1">Thoeris protein ThsA Macro domain-containing protein</fullName>
    </recommendedName>
</protein>